<sequence length="50" mass="5695">MSKVFKFFISSTFTDLKDIRNEAILGVLKAGQMPVMMEGLSDDSIWCMVY</sequence>
<feature type="domain" description="DUF4062" evidence="1">
    <location>
        <begin position="7"/>
        <end position="40"/>
    </location>
</feature>
<dbReference type="RefSeq" id="WP_128685340.1">
    <property type="nucleotide sequence ID" value="NZ_CP029684.2"/>
</dbReference>
<protein>
    <submittedName>
        <fullName evidence="2">DUF4062 domain-containing protein</fullName>
    </submittedName>
</protein>
<dbReference type="InterPro" id="IPR025139">
    <property type="entry name" value="DUF4062"/>
</dbReference>
<dbReference type="EMBL" id="CP029684">
    <property type="protein sequence ID" value="QAS69329.1"/>
    <property type="molecule type" value="Genomic_DNA"/>
</dbReference>
<dbReference type="Proteomes" id="UP000286907">
    <property type="component" value="Chromosome"/>
</dbReference>
<gene>
    <name evidence="2" type="ORF">DLJ48_01720</name>
</gene>
<keyword evidence="3" id="KW-1185">Reference proteome</keyword>
<evidence type="ECO:0000313" key="3">
    <source>
        <dbReference type="Proteomes" id="UP000286907"/>
    </source>
</evidence>
<reference evidence="2 3" key="1">
    <citation type="journal article" date="2019" name="Syst. Appl. Microbiol.">
        <title>Oenococcus sicerae sp. nov., isolated from French cider.</title>
        <authorList>
            <person name="Cousin F.J."/>
            <person name="Le Guellec R."/>
            <person name="Chagnot C."/>
            <person name="Goux D."/>
            <person name="Dalmasso M."/>
            <person name="Laplace J.M."/>
            <person name="Cretenet M."/>
        </authorList>
    </citation>
    <scope>NUCLEOTIDE SEQUENCE [LARGE SCALE GENOMIC DNA]</scope>
    <source>
        <strain evidence="2 3">UCMA 15228</strain>
    </source>
</reference>
<name>A0ABX5QKW1_9LACO</name>
<evidence type="ECO:0000259" key="1">
    <source>
        <dbReference type="Pfam" id="PF13271"/>
    </source>
</evidence>
<evidence type="ECO:0000313" key="2">
    <source>
        <dbReference type="EMBL" id="QAS69329.1"/>
    </source>
</evidence>
<proteinExistence type="predicted"/>
<organism evidence="2 3">
    <name type="scientific">Oenococcus sicerae</name>
    <dbReference type="NCBI Taxonomy" id="2203724"/>
    <lineage>
        <taxon>Bacteria</taxon>
        <taxon>Bacillati</taxon>
        <taxon>Bacillota</taxon>
        <taxon>Bacilli</taxon>
        <taxon>Lactobacillales</taxon>
        <taxon>Lactobacillaceae</taxon>
        <taxon>Oenococcus</taxon>
    </lineage>
</organism>
<accession>A0ABX5QKW1</accession>
<dbReference type="Pfam" id="PF13271">
    <property type="entry name" value="DUF4062"/>
    <property type="match status" value="1"/>
</dbReference>